<organism evidence="3 4">
    <name type="scientific">Yoonia ponticola</name>
    <dbReference type="NCBI Taxonomy" id="1524255"/>
    <lineage>
        <taxon>Bacteria</taxon>
        <taxon>Pseudomonadati</taxon>
        <taxon>Pseudomonadota</taxon>
        <taxon>Alphaproteobacteria</taxon>
        <taxon>Rhodobacterales</taxon>
        <taxon>Paracoccaceae</taxon>
        <taxon>Yoonia</taxon>
    </lineage>
</organism>
<gene>
    <name evidence="3" type="ORF">FHS72_001925</name>
</gene>
<evidence type="ECO:0000313" key="3">
    <source>
        <dbReference type="EMBL" id="MBB5722299.1"/>
    </source>
</evidence>
<dbReference type="AlphaFoldDB" id="A0A7W9BKP2"/>
<feature type="region of interest" description="Disordered" evidence="1">
    <location>
        <begin position="441"/>
        <end position="488"/>
    </location>
</feature>
<reference evidence="3 4" key="1">
    <citation type="submission" date="2020-08" db="EMBL/GenBank/DDBJ databases">
        <title>Genomic Encyclopedia of Type Strains, Phase IV (KMG-IV): sequencing the most valuable type-strain genomes for metagenomic binning, comparative biology and taxonomic classification.</title>
        <authorList>
            <person name="Goeker M."/>
        </authorList>
    </citation>
    <scope>NUCLEOTIDE SEQUENCE [LARGE SCALE GENOMIC DNA]</scope>
    <source>
        <strain evidence="3 4">DSM 101064</strain>
    </source>
</reference>
<keyword evidence="4" id="KW-1185">Reference proteome</keyword>
<dbReference type="RefSeq" id="WP_183528460.1">
    <property type="nucleotide sequence ID" value="NZ_JACIJM010000005.1"/>
</dbReference>
<dbReference type="EMBL" id="JACIJM010000005">
    <property type="protein sequence ID" value="MBB5722299.1"/>
    <property type="molecule type" value="Genomic_DNA"/>
</dbReference>
<dbReference type="InterPro" id="IPR038610">
    <property type="entry name" value="FliK-like_C_sf"/>
</dbReference>
<accession>A0A7W9BKP2</accession>
<feature type="domain" description="Flagellar hook-length control protein-like C-terminal" evidence="2">
    <location>
        <begin position="370"/>
        <end position="443"/>
    </location>
</feature>
<keyword evidence="3" id="KW-0966">Cell projection</keyword>
<protein>
    <submittedName>
        <fullName evidence="3">Flagellar hook-length control protein FliK</fullName>
    </submittedName>
</protein>
<proteinExistence type="predicted"/>
<dbReference type="Gene3D" id="3.30.750.140">
    <property type="match status" value="1"/>
</dbReference>
<sequence>MVEIPILATTGKPARQDVNLAGSTGLAEGEGVANLFERLVSTSSADRVMWLDETSAPEDEMLITLDSEPASAPELEEIETVAVQQLDLVKIEQNLPAPRLAPVSTTDVEITNKSSPSSVTPSVIGVEPHSPTEALRFVVPPQSNNRIDVDRRPSESSLISNESRLAVAQKTPTALPQPQPQPEPQPQAVTFPVNRPTIQTTETIALASSNLPGKTADLIARIATPPQSTSNTQPLFVMPAQTSSTQHVDTVSALQLKTSSPKIPIQDDETPRPVKFARVDLPRETVTPAHITTTPVTQSSGVVSTQIAGGLQPPLTPPQSGSRREGKELLEFAVAGEPSTRQSVSTTSPVQITPSHVQSEARQIAQQLAVQFSKQSDGTTVIRLNPEGLGHVRMTLGTTDGVMTMIVVAERPETADIMRRNMNELAQEFQSLGYDSLNFEFGGSATPEQDAANVSGTRAEGEFEDPEQPDHRQNAPQDTAIGRLNLRL</sequence>
<comment type="caution">
    <text evidence="3">The sequence shown here is derived from an EMBL/GenBank/DDBJ whole genome shotgun (WGS) entry which is preliminary data.</text>
</comment>
<feature type="region of interest" description="Disordered" evidence="1">
    <location>
        <begin position="144"/>
        <end position="186"/>
    </location>
</feature>
<evidence type="ECO:0000313" key="4">
    <source>
        <dbReference type="Proteomes" id="UP000535415"/>
    </source>
</evidence>
<dbReference type="InterPro" id="IPR021136">
    <property type="entry name" value="Flagellar_hook_control-like_C"/>
</dbReference>
<dbReference type="Pfam" id="PF02120">
    <property type="entry name" value="Flg_hook"/>
    <property type="match status" value="1"/>
</dbReference>
<dbReference type="Proteomes" id="UP000535415">
    <property type="component" value="Unassembled WGS sequence"/>
</dbReference>
<keyword evidence="3" id="KW-0282">Flagellum</keyword>
<keyword evidence="3" id="KW-0969">Cilium</keyword>
<evidence type="ECO:0000259" key="2">
    <source>
        <dbReference type="Pfam" id="PF02120"/>
    </source>
</evidence>
<name>A0A7W9BKP2_9RHOB</name>
<feature type="compositionally biased region" description="Pro residues" evidence="1">
    <location>
        <begin position="175"/>
        <end position="185"/>
    </location>
</feature>
<dbReference type="CDD" id="cd17470">
    <property type="entry name" value="T3SS_Flik_C"/>
    <property type="match status" value="1"/>
</dbReference>
<evidence type="ECO:0000256" key="1">
    <source>
        <dbReference type="SAM" id="MobiDB-lite"/>
    </source>
</evidence>